<comment type="caution">
    <text evidence="2">The sequence shown here is derived from an EMBL/GenBank/DDBJ whole genome shotgun (WGS) entry which is preliminary data.</text>
</comment>
<sequence length="334" mass="36437">MPRILRYLCAAVVLIAAAGCSYAPILERTENYDFYTGESGAMCTEGGEGAVPDAGLVGPHFGLTLACAFSGATLPREAAQEAVNIADLPRAQVGAEFVAAQVMTTGEFRPEWDEAPVTAWVQAGDEEFELDEFPGPGTWFVVTAPEDDAVVLWVEDEGRAQGVDLRTGERVDPVEAYYLGMDRDTTDDGFAYEDVQFGTPQTGGWIVECFSDRVDFTRAVWLEDRGWAPEGSVYLVVSFWWGTSEGFEDVDWKLDTDKALVVGDGADAASPIDWSESDVSANEEGSNQTVLFEVPADQEEFTVAFTPIGELIEEGEDVFQLYETPDTTEWTAAF</sequence>
<accession>A0A4S8PHT1</accession>
<feature type="chain" id="PRO_5039224499" description="DUF4352 domain-containing protein" evidence="1">
    <location>
        <begin position="24"/>
        <end position="334"/>
    </location>
</feature>
<protein>
    <recommendedName>
        <fullName evidence="4">DUF4352 domain-containing protein</fullName>
    </recommendedName>
</protein>
<keyword evidence="3" id="KW-1185">Reference proteome</keyword>
<dbReference type="EMBL" id="STGX01000006">
    <property type="protein sequence ID" value="THV28962.1"/>
    <property type="molecule type" value="Genomic_DNA"/>
</dbReference>
<dbReference type="PROSITE" id="PS51257">
    <property type="entry name" value="PROKAR_LIPOPROTEIN"/>
    <property type="match status" value="1"/>
</dbReference>
<dbReference type="AlphaFoldDB" id="A0A4S8PHT1"/>
<evidence type="ECO:0000256" key="1">
    <source>
        <dbReference type="SAM" id="SignalP"/>
    </source>
</evidence>
<name>A0A4S8PHT1_9ACTN</name>
<evidence type="ECO:0000313" key="3">
    <source>
        <dbReference type="Proteomes" id="UP000305792"/>
    </source>
</evidence>
<dbReference type="OrthoDB" id="5180908at2"/>
<evidence type="ECO:0000313" key="2">
    <source>
        <dbReference type="EMBL" id="THV28962.1"/>
    </source>
</evidence>
<dbReference type="RefSeq" id="WP_136529457.1">
    <property type="nucleotide sequence ID" value="NZ_STGX01000006.1"/>
</dbReference>
<evidence type="ECO:0008006" key="4">
    <source>
        <dbReference type="Google" id="ProtNLM"/>
    </source>
</evidence>
<dbReference type="Proteomes" id="UP000305792">
    <property type="component" value="Unassembled WGS sequence"/>
</dbReference>
<reference evidence="2 3" key="1">
    <citation type="journal article" date="2018" name="Int. J. Syst. Evol. Microbiol.">
        <title>Glycomyces paridis sp. nov., isolated from the medicinal plant Paris polyphylla.</title>
        <authorList>
            <person name="Fang X.M."/>
            <person name="Bai J.L."/>
            <person name="Su J."/>
            <person name="Zhao L.L."/>
            <person name="Liu H.Y."/>
            <person name="Ma B.P."/>
            <person name="Zhang Y.Q."/>
            <person name="Yu L.Y."/>
        </authorList>
    </citation>
    <scope>NUCLEOTIDE SEQUENCE [LARGE SCALE GENOMIC DNA]</scope>
    <source>
        <strain evidence="2 3">CPCC 204357</strain>
    </source>
</reference>
<keyword evidence="1" id="KW-0732">Signal</keyword>
<proteinExistence type="predicted"/>
<gene>
    <name evidence="2" type="ORF">E9998_09390</name>
</gene>
<organism evidence="2 3">
    <name type="scientific">Glycomyces paridis</name>
    <dbReference type="NCBI Taxonomy" id="2126555"/>
    <lineage>
        <taxon>Bacteria</taxon>
        <taxon>Bacillati</taxon>
        <taxon>Actinomycetota</taxon>
        <taxon>Actinomycetes</taxon>
        <taxon>Glycomycetales</taxon>
        <taxon>Glycomycetaceae</taxon>
        <taxon>Glycomyces</taxon>
    </lineage>
</organism>
<feature type="signal peptide" evidence="1">
    <location>
        <begin position="1"/>
        <end position="23"/>
    </location>
</feature>